<reference evidence="2" key="2">
    <citation type="submission" date="2020-09" db="EMBL/GenBank/DDBJ databases">
        <authorList>
            <person name="Sun Q."/>
            <person name="Ohkuma M."/>
        </authorList>
    </citation>
    <scope>NUCLEOTIDE SEQUENCE</scope>
    <source>
        <strain evidence="2">JCM 17251</strain>
    </source>
</reference>
<comment type="caution">
    <text evidence="2">The sequence shown here is derived from an EMBL/GenBank/DDBJ whole genome shotgun (WGS) entry which is preliminary data.</text>
</comment>
<dbReference type="InterPro" id="IPR034660">
    <property type="entry name" value="DinB/YfiT-like"/>
</dbReference>
<evidence type="ECO:0000259" key="1">
    <source>
        <dbReference type="Pfam" id="PF12867"/>
    </source>
</evidence>
<dbReference type="AlphaFoldDB" id="A0A918CZ58"/>
<dbReference type="Gene3D" id="1.20.120.450">
    <property type="entry name" value="dinb family like domain"/>
    <property type="match status" value="1"/>
</dbReference>
<dbReference type="RefSeq" id="WP_156854773.1">
    <property type="nucleotide sequence ID" value="NZ_BMOS01000003.1"/>
</dbReference>
<reference evidence="2" key="1">
    <citation type="journal article" date="2014" name="Int. J. Syst. Evol. Microbiol.">
        <title>Complete genome sequence of Corynebacterium casei LMG S-19264T (=DSM 44701T), isolated from a smear-ripened cheese.</title>
        <authorList>
            <consortium name="US DOE Joint Genome Institute (JGI-PGF)"/>
            <person name="Walter F."/>
            <person name="Albersmeier A."/>
            <person name="Kalinowski J."/>
            <person name="Ruckert C."/>
        </authorList>
    </citation>
    <scope>NUCLEOTIDE SEQUENCE</scope>
    <source>
        <strain evidence="2">JCM 17251</strain>
    </source>
</reference>
<organism evidence="2 3">
    <name type="scientific">Oceanobacillus indicireducens</name>
    <dbReference type="NCBI Taxonomy" id="1004261"/>
    <lineage>
        <taxon>Bacteria</taxon>
        <taxon>Bacillati</taxon>
        <taxon>Bacillota</taxon>
        <taxon>Bacilli</taxon>
        <taxon>Bacillales</taxon>
        <taxon>Bacillaceae</taxon>
        <taxon>Oceanobacillus</taxon>
    </lineage>
</organism>
<dbReference type="Proteomes" id="UP000624041">
    <property type="component" value="Unassembled WGS sequence"/>
</dbReference>
<evidence type="ECO:0000313" key="3">
    <source>
        <dbReference type="Proteomes" id="UP000624041"/>
    </source>
</evidence>
<feature type="domain" description="DinB-like" evidence="1">
    <location>
        <begin position="5"/>
        <end position="139"/>
    </location>
</feature>
<dbReference type="Pfam" id="PF12867">
    <property type="entry name" value="DinB_2"/>
    <property type="match status" value="1"/>
</dbReference>
<dbReference type="EMBL" id="BMOS01000003">
    <property type="protein sequence ID" value="GGN51379.1"/>
    <property type="molecule type" value="Genomic_DNA"/>
</dbReference>
<dbReference type="InterPro" id="IPR024775">
    <property type="entry name" value="DinB-like"/>
</dbReference>
<sequence>MSRKQFNLARTALINFMDHINEETADVQAKPFNNTLRWHIGHVLTFSEKLLFRYPKKSDNIPQNYADLFGPGTKPSDWTEAAPTLEELKKHLLDQQERVNNFDDLFWKTNVTFKVPFGSIETFGDLLIMLGHHETEHLGKMKAMLQVVNAEV</sequence>
<dbReference type="SUPFAM" id="SSF109854">
    <property type="entry name" value="DinB/YfiT-like putative metalloenzymes"/>
    <property type="match status" value="1"/>
</dbReference>
<gene>
    <name evidence="2" type="ORF">GCM10007971_05820</name>
</gene>
<keyword evidence="3" id="KW-1185">Reference proteome</keyword>
<protein>
    <submittedName>
        <fullName evidence="2">Formate dehydrogenase</fullName>
    </submittedName>
</protein>
<proteinExistence type="predicted"/>
<evidence type="ECO:0000313" key="2">
    <source>
        <dbReference type="EMBL" id="GGN51379.1"/>
    </source>
</evidence>
<accession>A0A918CZ58</accession>
<name>A0A918CZ58_9BACI</name>